<dbReference type="RefSeq" id="WP_165115482.1">
    <property type="nucleotide sequence ID" value="NZ_JAAKZG010000002.1"/>
</dbReference>
<reference evidence="1 2" key="1">
    <citation type="submission" date="2020-02" db="EMBL/GenBank/DDBJ databases">
        <title>Genome sequence of the type strain CGMCC 1.15528 of Mesorhizobium zhangyense.</title>
        <authorList>
            <person name="Gao J."/>
            <person name="Sun J."/>
        </authorList>
    </citation>
    <scope>NUCLEOTIDE SEQUENCE [LARGE SCALE GENOMIC DNA]</scope>
    <source>
        <strain evidence="1 2">CGMCC 1.15528</strain>
    </source>
</reference>
<accession>A0A7C9R5Y7</accession>
<sequence length="111" mass="12966">MNVETTHHIDASDPDENGYYDYFYEYDIYRFSNEQSAFVARSYVDTPAEVHFLKCGLGSEERLLTTRDLREPLFVEAFGYLRNLGKTQINWLDRKAGGYRSVLDIADIRPK</sequence>
<dbReference type="Proteomes" id="UP000481252">
    <property type="component" value="Unassembled WGS sequence"/>
</dbReference>
<evidence type="ECO:0000313" key="1">
    <source>
        <dbReference type="EMBL" id="NGN40696.1"/>
    </source>
</evidence>
<dbReference type="EMBL" id="JAAKZG010000002">
    <property type="protein sequence ID" value="NGN40696.1"/>
    <property type="molecule type" value="Genomic_DNA"/>
</dbReference>
<keyword evidence="2" id="KW-1185">Reference proteome</keyword>
<dbReference type="AlphaFoldDB" id="A0A7C9R5Y7"/>
<evidence type="ECO:0000313" key="2">
    <source>
        <dbReference type="Proteomes" id="UP000481252"/>
    </source>
</evidence>
<proteinExistence type="predicted"/>
<comment type="caution">
    <text evidence="1">The sequence shown here is derived from an EMBL/GenBank/DDBJ whole genome shotgun (WGS) entry which is preliminary data.</text>
</comment>
<protein>
    <submittedName>
        <fullName evidence="1">Uncharacterized protein</fullName>
    </submittedName>
</protein>
<name>A0A7C9R5Y7_9HYPH</name>
<gene>
    <name evidence="1" type="ORF">G6N74_06440</name>
</gene>
<organism evidence="1 2">
    <name type="scientific">Mesorhizobium zhangyense</name>
    <dbReference type="NCBI Taxonomy" id="1776730"/>
    <lineage>
        <taxon>Bacteria</taxon>
        <taxon>Pseudomonadati</taxon>
        <taxon>Pseudomonadota</taxon>
        <taxon>Alphaproteobacteria</taxon>
        <taxon>Hyphomicrobiales</taxon>
        <taxon>Phyllobacteriaceae</taxon>
        <taxon>Mesorhizobium</taxon>
    </lineage>
</organism>